<evidence type="ECO:0000313" key="1">
    <source>
        <dbReference type="Proteomes" id="UP000887576"/>
    </source>
</evidence>
<organism evidence="1 2">
    <name type="scientific">Panagrolaimus sp. JU765</name>
    <dbReference type="NCBI Taxonomy" id="591449"/>
    <lineage>
        <taxon>Eukaryota</taxon>
        <taxon>Metazoa</taxon>
        <taxon>Ecdysozoa</taxon>
        <taxon>Nematoda</taxon>
        <taxon>Chromadorea</taxon>
        <taxon>Rhabditida</taxon>
        <taxon>Tylenchina</taxon>
        <taxon>Panagrolaimomorpha</taxon>
        <taxon>Panagrolaimoidea</taxon>
        <taxon>Panagrolaimidae</taxon>
        <taxon>Panagrolaimus</taxon>
    </lineage>
</organism>
<sequence length="20" mass="2440">MVQYFEKRRSDSGPGIRERK</sequence>
<evidence type="ECO:0000313" key="2">
    <source>
        <dbReference type="WBParaSite" id="JU765_v2.g10721.t1"/>
    </source>
</evidence>
<reference evidence="2" key="1">
    <citation type="submission" date="2022-11" db="UniProtKB">
        <authorList>
            <consortium name="WormBaseParasite"/>
        </authorList>
    </citation>
    <scope>IDENTIFICATION</scope>
</reference>
<protein>
    <submittedName>
        <fullName evidence="2">Uncharacterized protein</fullName>
    </submittedName>
</protein>
<accession>A0AC34PWT3</accession>
<dbReference type="WBParaSite" id="JU765_v2.g10721.t1">
    <property type="protein sequence ID" value="JU765_v2.g10721.t1"/>
    <property type="gene ID" value="JU765_v2.g10721"/>
</dbReference>
<name>A0AC34PWT3_9BILA</name>
<proteinExistence type="predicted"/>
<dbReference type="Proteomes" id="UP000887576">
    <property type="component" value="Unplaced"/>
</dbReference>